<keyword evidence="5" id="KW-0378">Hydrolase</keyword>
<dbReference type="PANTHER" id="PTHR37981">
    <property type="entry name" value="LIPASE 2"/>
    <property type="match status" value="1"/>
</dbReference>
<dbReference type="GO" id="GO:0004806">
    <property type="term" value="F:triacylglycerol lipase activity"/>
    <property type="evidence" value="ECO:0007669"/>
    <property type="project" value="TreeGrafter"/>
</dbReference>
<keyword evidence="2" id="KW-1015">Disulfide bond</keyword>
<dbReference type="AlphaFoldDB" id="A0AAU2HDA1"/>
<dbReference type="InterPro" id="IPR036514">
    <property type="entry name" value="SGNH_hydro_sf"/>
</dbReference>
<evidence type="ECO:0000313" key="5">
    <source>
        <dbReference type="EMBL" id="WTU44912.1"/>
    </source>
</evidence>
<accession>A0AAU2HDA1</accession>
<dbReference type="InterPro" id="IPR037460">
    <property type="entry name" value="SEST-like"/>
</dbReference>
<feature type="active site" evidence="1">
    <location>
        <position position="274"/>
    </location>
</feature>
<feature type="active site" description="Nucleophile" evidence="1">
    <location>
        <position position="52"/>
    </location>
</feature>
<feature type="disulfide bond" evidence="2">
    <location>
        <begin position="71"/>
        <end position="98"/>
    </location>
</feature>
<proteinExistence type="predicted"/>
<feature type="chain" id="PRO_5043356501" evidence="3">
    <location>
        <begin position="28"/>
        <end position="296"/>
    </location>
</feature>
<gene>
    <name evidence="5" type="ORF">OHV25_37715</name>
</gene>
<dbReference type="Gene3D" id="3.40.50.1110">
    <property type="entry name" value="SGNH hydrolase"/>
    <property type="match status" value="1"/>
</dbReference>
<dbReference type="CDD" id="cd01823">
    <property type="entry name" value="SEST_like"/>
    <property type="match status" value="1"/>
</dbReference>
<evidence type="ECO:0000259" key="4">
    <source>
        <dbReference type="Pfam" id="PF13472"/>
    </source>
</evidence>
<feature type="disulfide bond" evidence="2">
    <location>
        <begin position="206"/>
        <end position="255"/>
    </location>
</feature>
<dbReference type="EMBL" id="CP108253">
    <property type="protein sequence ID" value="WTU44912.1"/>
    <property type="molecule type" value="Genomic_DNA"/>
</dbReference>
<reference evidence="5" key="1">
    <citation type="submission" date="2022-10" db="EMBL/GenBank/DDBJ databases">
        <title>The complete genomes of actinobacterial strains from the NBC collection.</title>
        <authorList>
            <person name="Joergensen T.S."/>
            <person name="Alvarez Arevalo M."/>
            <person name="Sterndorff E.B."/>
            <person name="Faurdal D."/>
            <person name="Vuksanovic O."/>
            <person name="Mourched A.-S."/>
            <person name="Charusanti P."/>
            <person name="Shaw S."/>
            <person name="Blin K."/>
            <person name="Weber T."/>
        </authorList>
    </citation>
    <scope>NUCLEOTIDE SEQUENCE</scope>
    <source>
        <strain evidence="5">NBC_00060</strain>
    </source>
</reference>
<dbReference type="PANTHER" id="PTHR37981:SF1">
    <property type="entry name" value="SGNH HYDROLASE-TYPE ESTERASE DOMAIN-CONTAINING PROTEIN"/>
    <property type="match status" value="1"/>
</dbReference>
<feature type="signal peptide" evidence="3">
    <location>
        <begin position="1"/>
        <end position="27"/>
    </location>
</feature>
<evidence type="ECO:0000256" key="1">
    <source>
        <dbReference type="PIRSR" id="PIRSR637460-1"/>
    </source>
</evidence>
<feature type="domain" description="SGNH hydrolase-type esterase" evidence="4">
    <location>
        <begin position="48"/>
        <end position="281"/>
    </location>
</feature>
<name>A0AAU2HDA1_9ACTN</name>
<dbReference type="GO" id="GO:0019433">
    <property type="term" value="P:triglyceride catabolic process"/>
    <property type="evidence" value="ECO:0007669"/>
    <property type="project" value="TreeGrafter"/>
</dbReference>
<evidence type="ECO:0000256" key="3">
    <source>
        <dbReference type="SAM" id="SignalP"/>
    </source>
</evidence>
<organism evidence="5">
    <name type="scientific">Streptomyces sp. NBC_00060</name>
    <dbReference type="NCBI Taxonomy" id="2975636"/>
    <lineage>
        <taxon>Bacteria</taxon>
        <taxon>Bacillati</taxon>
        <taxon>Actinomycetota</taxon>
        <taxon>Actinomycetes</taxon>
        <taxon>Kitasatosporales</taxon>
        <taxon>Streptomycetaceae</taxon>
        <taxon>Streptomyces</taxon>
    </lineage>
</organism>
<dbReference type="Pfam" id="PF13472">
    <property type="entry name" value="Lipase_GDSL_2"/>
    <property type="match status" value="1"/>
</dbReference>
<dbReference type="SUPFAM" id="SSF52266">
    <property type="entry name" value="SGNH hydrolase"/>
    <property type="match status" value="1"/>
</dbReference>
<keyword evidence="3" id="KW-0732">Signal</keyword>
<dbReference type="InterPro" id="IPR013830">
    <property type="entry name" value="SGNH_hydro"/>
</dbReference>
<protein>
    <submittedName>
        <fullName evidence="5">SGNH/GDSL hydrolase family protein</fullName>
    </submittedName>
</protein>
<sequence length="296" mass="31579">MKISRITAHASAISLATALTIAWTATADATARPADTDTAPRTGFDYVALGDSYSAGLGSGGAPYSDGEDSCRRPGSMNAYPALWHAAHPDASLDFEACSGAKTDDVINEEPRAGQHWQLGNLSEATRLVSLTIGGNDIGFKRIGELCGTTVDALCSRGLANAQSIATYDLPDKLDTVYDAIRAKAPNARVVVLGYPTFYKDDGTGCHYPSLKKKTHDAIDATIKTLNTTIENRVKGHSRFTFASVDPYFAGHQVCSGAPWLNTPPKTSLKESYHPSAEGQRYGYLRAFTKVVGRVG</sequence>
<feature type="disulfide bond" evidence="2">
    <location>
        <begin position="147"/>
        <end position="155"/>
    </location>
</feature>
<evidence type="ECO:0000256" key="2">
    <source>
        <dbReference type="PIRSR" id="PIRSR637460-2"/>
    </source>
</evidence>